<comment type="caution">
    <text evidence="1">The sequence shown here is derived from an EMBL/GenBank/DDBJ whole genome shotgun (WGS) entry which is preliminary data.</text>
</comment>
<proteinExistence type="predicted"/>
<protein>
    <submittedName>
        <fullName evidence="1">Uncharacterized protein</fullName>
    </submittedName>
</protein>
<sequence length="490" mass="48672">MDRATLQQSGHCTTPIPQYSTVRPAASHRLITTPRILFMHGRAPLPPPQAILPCAAATSPPPPSLIYCCARISHISSRASMGAPSGASTLGLHRSSWMPSGPRADSSPPSAPVHAKDGGGASGDVVTTGDDGLPKKSRSTTPITSASVPLARPPRLPPSLSALSPLLSSAMSGVWSLPINKGTSLGGGCAPAAAFAAAAAATAASFFRAEWVRFSTAAADCSSTLGLCLRALAAPRVGVSPADLPPLPNTPSKARSSVRERRRPSLLRGSRPPLPPLPSPPPPPPAWFVASGRPCSRLDVLVKRLSIFVLGGSPSTGLLGGSPSTGPATGSTPDMAAPRRGESVPNVLASEGSPSGGAPAAASESGTTSDGTEVAEPVGIRGDGDGRGAGGRAAVASGGHAAAAESADRRTGRGSVSFLRMVVGQWRPPLPPPPSPPPPPTPPLPPPPATPPPPPPPPMSTPTTAAAPAASSGLGAGASGVGTSLAISTT</sequence>
<dbReference type="Proteomes" id="UP000798662">
    <property type="component" value="Chromosome 3"/>
</dbReference>
<evidence type="ECO:0000313" key="1">
    <source>
        <dbReference type="EMBL" id="KAK1867503.1"/>
    </source>
</evidence>
<gene>
    <name evidence="1" type="ORF">I4F81_010010</name>
</gene>
<evidence type="ECO:0000313" key="2">
    <source>
        <dbReference type="Proteomes" id="UP000798662"/>
    </source>
</evidence>
<reference evidence="1" key="1">
    <citation type="submission" date="2019-11" db="EMBL/GenBank/DDBJ databases">
        <title>Nori genome reveals adaptations in red seaweeds to the harsh intertidal environment.</title>
        <authorList>
            <person name="Wang D."/>
            <person name="Mao Y."/>
        </authorList>
    </citation>
    <scope>NUCLEOTIDE SEQUENCE</scope>
    <source>
        <tissue evidence="1">Gametophyte</tissue>
    </source>
</reference>
<accession>A0ACC3CBP2</accession>
<name>A0ACC3CBP2_PYRYE</name>
<keyword evidence="2" id="KW-1185">Reference proteome</keyword>
<organism evidence="1 2">
    <name type="scientific">Pyropia yezoensis</name>
    <name type="common">Susabi-nori</name>
    <name type="synonym">Porphyra yezoensis</name>
    <dbReference type="NCBI Taxonomy" id="2788"/>
    <lineage>
        <taxon>Eukaryota</taxon>
        <taxon>Rhodophyta</taxon>
        <taxon>Bangiophyceae</taxon>
        <taxon>Bangiales</taxon>
        <taxon>Bangiaceae</taxon>
        <taxon>Pyropia</taxon>
    </lineage>
</organism>
<dbReference type="EMBL" id="CM020620">
    <property type="protein sequence ID" value="KAK1867503.1"/>
    <property type="molecule type" value="Genomic_DNA"/>
</dbReference>